<reference evidence="1 2" key="1">
    <citation type="submission" date="2019-03" db="EMBL/GenBank/DDBJ databases">
        <title>First draft genome of Liparis tanakae, snailfish: a comprehensive survey of snailfish specific genes.</title>
        <authorList>
            <person name="Kim W."/>
            <person name="Song I."/>
            <person name="Jeong J.-H."/>
            <person name="Kim D."/>
            <person name="Kim S."/>
            <person name="Ryu S."/>
            <person name="Song J.Y."/>
            <person name="Lee S.K."/>
        </authorList>
    </citation>
    <scope>NUCLEOTIDE SEQUENCE [LARGE SCALE GENOMIC DNA]</scope>
    <source>
        <tissue evidence="1">Muscle</tissue>
    </source>
</reference>
<accession>A0A4Z2IAN2</accession>
<dbReference type="EMBL" id="SRLO01000109">
    <property type="protein sequence ID" value="TNN74940.1"/>
    <property type="molecule type" value="Genomic_DNA"/>
</dbReference>
<keyword evidence="2" id="KW-1185">Reference proteome</keyword>
<evidence type="ECO:0000313" key="1">
    <source>
        <dbReference type="EMBL" id="TNN74940.1"/>
    </source>
</evidence>
<organism evidence="1 2">
    <name type="scientific">Liparis tanakae</name>
    <name type="common">Tanaka's snailfish</name>
    <dbReference type="NCBI Taxonomy" id="230148"/>
    <lineage>
        <taxon>Eukaryota</taxon>
        <taxon>Metazoa</taxon>
        <taxon>Chordata</taxon>
        <taxon>Craniata</taxon>
        <taxon>Vertebrata</taxon>
        <taxon>Euteleostomi</taxon>
        <taxon>Actinopterygii</taxon>
        <taxon>Neopterygii</taxon>
        <taxon>Teleostei</taxon>
        <taxon>Neoteleostei</taxon>
        <taxon>Acanthomorphata</taxon>
        <taxon>Eupercaria</taxon>
        <taxon>Perciformes</taxon>
        <taxon>Cottioidei</taxon>
        <taxon>Cottales</taxon>
        <taxon>Liparidae</taxon>
        <taxon>Liparis</taxon>
    </lineage>
</organism>
<sequence>MALNEKTNSFRSHMLGDWEWYDWSSECVGKLGCSELAPGLQGDSGCCLIEAEGAGAHAEAELE</sequence>
<name>A0A4Z2IAN2_9TELE</name>
<proteinExistence type="predicted"/>
<dbReference type="Proteomes" id="UP000314294">
    <property type="component" value="Unassembled WGS sequence"/>
</dbReference>
<dbReference type="AlphaFoldDB" id="A0A4Z2IAN2"/>
<protein>
    <submittedName>
        <fullName evidence="1">Uncharacterized protein</fullName>
    </submittedName>
</protein>
<gene>
    <name evidence="1" type="ORF">EYF80_014858</name>
</gene>
<evidence type="ECO:0000313" key="2">
    <source>
        <dbReference type="Proteomes" id="UP000314294"/>
    </source>
</evidence>
<comment type="caution">
    <text evidence="1">The sequence shown here is derived from an EMBL/GenBank/DDBJ whole genome shotgun (WGS) entry which is preliminary data.</text>
</comment>